<dbReference type="SUPFAM" id="SSF51735">
    <property type="entry name" value="NAD(P)-binding Rossmann-fold domains"/>
    <property type="match status" value="1"/>
</dbReference>
<accession>A0ABU5RQ33</accession>
<dbReference type="InterPro" id="IPR006115">
    <property type="entry name" value="6PGDH_NADP-bd"/>
</dbReference>
<comment type="caution">
    <text evidence="6">The sequence shown here is derived from an EMBL/GenBank/DDBJ whole genome shotgun (WGS) entry which is preliminary data.</text>
</comment>
<dbReference type="PANTHER" id="PTHR43580">
    <property type="entry name" value="OXIDOREDUCTASE GLYR1-RELATED"/>
    <property type="match status" value="1"/>
</dbReference>
<dbReference type="PANTHER" id="PTHR43580:SF9">
    <property type="entry name" value="GLYOXYLATE_SUCCINIC SEMIALDEHYDE REDUCTASE 1"/>
    <property type="match status" value="1"/>
</dbReference>
<dbReference type="RefSeq" id="WP_323304007.1">
    <property type="nucleotide sequence ID" value="NZ_JAYGHX010000001.1"/>
</dbReference>
<gene>
    <name evidence="6" type="ORF">VB738_01270</name>
</gene>
<dbReference type="SUPFAM" id="SSF48179">
    <property type="entry name" value="6-phosphogluconate dehydrogenase C-terminal domain-like"/>
    <property type="match status" value="1"/>
</dbReference>
<name>A0ABU5RQ33_9CYAN</name>
<dbReference type="PIRSF" id="PIRSF000103">
    <property type="entry name" value="HIBADH"/>
    <property type="match status" value="1"/>
</dbReference>
<dbReference type="Gene3D" id="3.40.50.720">
    <property type="entry name" value="NAD(P)-binding Rossmann-like Domain"/>
    <property type="match status" value="1"/>
</dbReference>
<evidence type="ECO:0000259" key="4">
    <source>
        <dbReference type="Pfam" id="PF03446"/>
    </source>
</evidence>
<proteinExistence type="inferred from homology"/>
<evidence type="ECO:0000259" key="5">
    <source>
        <dbReference type="Pfam" id="PF14833"/>
    </source>
</evidence>
<dbReference type="GO" id="GO:0016491">
    <property type="term" value="F:oxidoreductase activity"/>
    <property type="evidence" value="ECO:0007669"/>
    <property type="project" value="UniProtKB-KW"/>
</dbReference>
<feature type="domain" description="6-phosphogluconate dehydrogenase NADP-binding" evidence="4">
    <location>
        <begin position="3"/>
        <end position="152"/>
    </location>
</feature>
<reference evidence="6 7" key="1">
    <citation type="submission" date="2023-12" db="EMBL/GenBank/DDBJ databases">
        <title>Baltic Sea Cyanobacteria.</title>
        <authorList>
            <person name="Delbaje E."/>
            <person name="Fewer D.P."/>
            <person name="Shishido T.K."/>
        </authorList>
    </citation>
    <scope>NUCLEOTIDE SEQUENCE [LARGE SCALE GENOMIC DNA]</scope>
    <source>
        <strain evidence="6 7">UHCC 0139</strain>
    </source>
</reference>
<evidence type="ECO:0000256" key="1">
    <source>
        <dbReference type="ARBA" id="ARBA00009080"/>
    </source>
</evidence>
<evidence type="ECO:0000256" key="3">
    <source>
        <dbReference type="ARBA" id="ARBA00023027"/>
    </source>
</evidence>
<dbReference type="InterPro" id="IPR029154">
    <property type="entry name" value="HIBADH-like_NADP-bd"/>
</dbReference>
<keyword evidence="3" id="KW-0520">NAD</keyword>
<dbReference type="EMBL" id="JAYGHX010000001">
    <property type="protein sequence ID" value="MEA5389879.1"/>
    <property type="molecule type" value="Genomic_DNA"/>
</dbReference>
<dbReference type="Pfam" id="PF14833">
    <property type="entry name" value="NAD_binding_11"/>
    <property type="match status" value="1"/>
</dbReference>
<dbReference type="InterPro" id="IPR015815">
    <property type="entry name" value="HIBADH-related"/>
</dbReference>
<keyword evidence="7" id="KW-1185">Reference proteome</keyword>
<evidence type="ECO:0000256" key="2">
    <source>
        <dbReference type="ARBA" id="ARBA00023002"/>
    </source>
</evidence>
<dbReference type="Pfam" id="PF03446">
    <property type="entry name" value="NAD_binding_2"/>
    <property type="match status" value="1"/>
</dbReference>
<dbReference type="Proteomes" id="UP001304461">
    <property type="component" value="Unassembled WGS sequence"/>
</dbReference>
<keyword evidence="2 6" id="KW-0560">Oxidoreductase</keyword>
<dbReference type="InterPro" id="IPR051265">
    <property type="entry name" value="HIBADH-related_NP60_sf"/>
</dbReference>
<dbReference type="InterPro" id="IPR008927">
    <property type="entry name" value="6-PGluconate_DH-like_C_sf"/>
</dbReference>
<feature type="domain" description="3-hydroxyisobutyrate dehydrogenase-like NAD-binding" evidence="5">
    <location>
        <begin position="161"/>
        <end position="281"/>
    </location>
</feature>
<evidence type="ECO:0000313" key="7">
    <source>
        <dbReference type="Proteomes" id="UP001304461"/>
    </source>
</evidence>
<dbReference type="InterPro" id="IPR013328">
    <property type="entry name" value="6PGD_dom2"/>
</dbReference>
<sequence length="285" mass="29357">MEICLLGTGLLGAAIGERLLGSGYRLTVWNRHLERCGPLLALGASVAATPAEAVAAAALVITVLSDGPTTHSVLLEQAGTALAGRLVLQVATIAPEESQALAAALAERGAELLEAPVLGSRPEALAGTLQLMVGGEAAALERARPVLGALGGEPRLLGPVGAALTTKLALNQLIASLTHSFSLSLHLVQRAGVDVEAFMAILRASALYAPTFDKKLAKELADDYANPNFPTAHLRKDLLLFLQTACGMGLQTEGLDGLAALLERATAAGLDDLDYSALHRLTAGR</sequence>
<dbReference type="Gene3D" id="1.10.1040.10">
    <property type="entry name" value="N-(1-d-carboxylethyl)-l-norvaline Dehydrogenase, domain 2"/>
    <property type="match status" value="1"/>
</dbReference>
<comment type="similarity">
    <text evidence="1">Belongs to the HIBADH-related family.</text>
</comment>
<protein>
    <submittedName>
        <fullName evidence="6">NAD(P)-dependent oxidoreductase</fullName>
        <ecNumber evidence="6">1.1.-.-</ecNumber>
    </submittedName>
</protein>
<evidence type="ECO:0000313" key="6">
    <source>
        <dbReference type="EMBL" id="MEA5389879.1"/>
    </source>
</evidence>
<dbReference type="EC" id="1.1.-.-" evidence="6"/>
<organism evidence="6 7">
    <name type="scientific">Cyanobium gracile UHCC 0139</name>
    <dbReference type="NCBI Taxonomy" id="3110308"/>
    <lineage>
        <taxon>Bacteria</taxon>
        <taxon>Bacillati</taxon>
        <taxon>Cyanobacteriota</taxon>
        <taxon>Cyanophyceae</taxon>
        <taxon>Synechococcales</taxon>
        <taxon>Prochlorococcaceae</taxon>
        <taxon>Cyanobium</taxon>
    </lineage>
</organism>
<dbReference type="InterPro" id="IPR036291">
    <property type="entry name" value="NAD(P)-bd_dom_sf"/>
</dbReference>